<reference evidence="3 4" key="1">
    <citation type="submission" date="2024-01" db="EMBL/GenBank/DDBJ databases">
        <title>The complete chloroplast genome sequence of Lithospermum erythrorhizon: insights into the phylogenetic relationship among Boraginaceae species and the maternal lineages of purple gromwells.</title>
        <authorList>
            <person name="Okada T."/>
            <person name="Watanabe K."/>
        </authorList>
    </citation>
    <scope>NUCLEOTIDE SEQUENCE [LARGE SCALE GENOMIC DNA]</scope>
</reference>
<proteinExistence type="predicted"/>
<keyword evidence="4" id="KW-1185">Reference proteome</keyword>
<dbReference type="Pfam" id="PF10536">
    <property type="entry name" value="PMD"/>
    <property type="match status" value="1"/>
</dbReference>
<name>A0AAV3NLT2_LITER</name>
<evidence type="ECO:0000256" key="1">
    <source>
        <dbReference type="SAM" id="MobiDB-lite"/>
    </source>
</evidence>
<dbReference type="Proteomes" id="UP001454036">
    <property type="component" value="Unassembled WGS sequence"/>
</dbReference>
<sequence length="568" mass="64583">MELVATTDLCYTNPGPIDDYVLYDQENHVSAAIWEGQERGALRCHEHTSKLDRWMLTEKQIELVRKAGFGYLRLIPSISLDNPLISALVERWRRETNTFHFTVGEMTVTLEDVAYLIGLPIDGKPAIGVTYASCHAVCVKYLGRAPDSGCTTGGMVKLSWLKDTFSHCPYNASVVEVEYYTRAYLLYLVGSTIFSTTTGNKVPVMYLPLFEDFDYAGKALGNASLKSQSTISGCLTLLQCWSYYHLDIGRPILHHYPIHECFPFVLGWKGKQSGPTSNRDVAFYRKTLDYLTPSDVDWCPYANISRTVIPENILSSLILGRSKTMLVCFDKAERRLPDRCLKQFGMPQFIPHSVQRWERKTRGVDGGVDLITKMESEVNEWSNRQFNIVDSEEDAGESEYMRWYMIITRRLVGRPVPISSEFQRMNTALRDVANLADTISTRGMDYQQIQTISRISYLVHDCLIDSGAIPSPQKDVGKKKRIKARGKDRVHMKGTRRLKKKDNSLEACLVVVEQFRRQKYSETDRPKELPRGLCKEKYPIPLSENEVSQSSLDSSEDDAHQSDLGVVV</sequence>
<evidence type="ECO:0000313" key="3">
    <source>
        <dbReference type="EMBL" id="GAA0139943.1"/>
    </source>
</evidence>
<evidence type="ECO:0000313" key="4">
    <source>
        <dbReference type="Proteomes" id="UP001454036"/>
    </source>
</evidence>
<feature type="compositionally biased region" description="Basic and acidic residues" evidence="1">
    <location>
        <begin position="520"/>
        <end position="538"/>
    </location>
</feature>
<dbReference type="GO" id="GO:0010073">
    <property type="term" value="P:meristem maintenance"/>
    <property type="evidence" value="ECO:0007669"/>
    <property type="project" value="InterPro"/>
</dbReference>
<dbReference type="EMBL" id="BAABME010000133">
    <property type="protein sequence ID" value="GAA0139943.1"/>
    <property type="molecule type" value="Genomic_DNA"/>
</dbReference>
<dbReference type="PANTHER" id="PTHR46033:SF1">
    <property type="entry name" value="PROTEIN MAIN-LIKE 2"/>
    <property type="match status" value="1"/>
</dbReference>
<feature type="region of interest" description="Disordered" evidence="1">
    <location>
        <begin position="470"/>
        <end position="499"/>
    </location>
</feature>
<feature type="domain" description="Aminotransferase-like plant mobile" evidence="2">
    <location>
        <begin position="68"/>
        <end position="404"/>
    </location>
</feature>
<dbReference type="PANTHER" id="PTHR46033">
    <property type="entry name" value="PROTEIN MAIN-LIKE 2"/>
    <property type="match status" value="1"/>
</dbReference>
<accession>A0AAV3NLT2</accession>
<protein>
    <recommendedName>
        <fullName evidence="2">Aminotransferase-like plant mobile domain-containing protein</fullName>
    </recommendedName>
</protein>
<dbReference type="InterPro" id="IPR019557">
    <property type="entry name" value="AminoTfrase-like_pln_mobile"/>
</dbReference>
<dbReference type="AlphaFoldDB" id="A0AAV3NLT2"/>
<comment type="caution">
    <text evidence="3">The sequence shown here is derived from an EMBL/GenBank/DDBJ whole genome shotgun (WGS) entry which is preliminary data.</text>
</comment>
<dbReference type="InterPro" id="IPR044824">
    <property type="entry name" value="MAIN-like"/>
</dbReference>
<evidence type="ECO:0000259" key="2">
    <source>
        <dbReference type="Pfam" id="PF10536"/>
    </source>
</evidence>
<gene>
    <name evidence="3" type="ORF">LIER_01388</name>
</gene>
<organism evidence="3 4">
    <name type="scientific">Lithospermum erythrorhizon</name>
    <name type="common">Purple gromwell</name>
    <name type="synonym">Lithospermum officinale var. erythrorhizon</name>
    <dbReference type="NCBI Taxonomy" id="34254"/>
    <lineage>
        <taxon>Eukaryota</taxon>
        <taxon>Viridiplantae</taxon>
        <taxon>Streptophyta</taxon>
        <taxon>Embryophyta</taxon>
        <taxon>Tracheophyta</taxon>
        <taxon>Spermatophyta</taxon>
        <taxon>Magnoliopsida</taxon>
        <taxon>eudicotyledons</taxon>
        <taxon>Gunneridae</taxon>
        <taxon>Pentapetalae</taxon>
        <taxon>asterids</taxon>
        <taxon>lamiids</taxon>
        <taxon>Boraginales</taxon>
        <taxon>Boraginaceae</taxon>
        <taxon>Boraginoideae</taxon>
        <taxon>Lithospermeae</taxon>
        <taxon>Lithospermum</taxon>
    </lineage>
</organism>
<feature type="region of interest" description="Disordered" evidence="1">
    <location>
        <begin position="520"/>
        <end position="568"/>
    </location>
</feature>